<keyword evidence="3" id="KW-0176">Collagen</keyword>
<keyword evidence="4" id="KW-1185">Reference proteome</keyword>
<gene>
    <name evidence="3" type="ORF">LX83_006900</name>
</gene>
<evidence type="ECO:0000313" key="3">
    <source>
        <dbReference type="EMBL" id="MCP2170012.1"/>
    </source>
</evidence>
<dbReference type="AlphaFoldDB" id="A0AAE3GKM2"/>
<organism evidence="3 4">
    <name type="scientific">Goodfellowiella coeruleoviolacea</name>
    <dbReference type="NCBI Taxonomy" id="334858"/>
    <lineage>
        <taxon>Bacteria</taxon>
        <taxon>Bacillati</taxon>
        <taxon>Actinomycetota</taxon>
        <taxon>Actinomycetes</taxon>
        <taxon>Pseudonocardiales</taxon>
        <taxon>Pseudonocardiaceae</taxon>
        <taxon>Goodfellowiella</taxon>
    </lineage>
</organism>
<dbReference type="Pfam" id="PF02575">
    <property type="entry name" value="YbaB_DNA_bd"/>
    <property type="match status" value="1"/>
</dbReference>
<protein>
    <submittedName>
        <fullName evidence="3">Collagen triple helix repeat-containing protein</fullName>
    </submittedName>
</protein>
<dbReference type="InterPro" id="IPR036894">
    <property type="entry name" value="YbaB-like_sf"/>
</dbReference>
<proteinExistence type="predicted"/>
<reference evidence="3" key="1">
    <citation type="submission" date="2022-06" db="EMBL/GenBank/DDBJ databases">
        <title>Genomic Encyclopedia of Archaeal and Bacterial Type Strains, Phase II (KMG-II): from individual species to whole genera.</title>
        <authorList>
            <person name="Goeker M."/>
        </authorList>
    </citation>
    <scope>NUCLEOTIDE SEQUENCE</scope>
    <source>
        <strain evidence="3">DSM 43935</strain>
    </source>
</reference>
<dbReference type="GO" id="GO:0003677">
    <property type="term" value="F:DNA binding"/>
    <property type="evidence" value="ECO:0007669"/>
    <property type="project" value="InterPro"/>
</dbReference>
<name>A0AAE3GKM2_9PSEU</name>
<evidence type="ECO:0000313" key="4">
    <source>
        <dbReference type="Proteomes" id="UP001206128"/>
    </source>
</evidence>
<feature type="coiled-coil region" evidence="1">
    <location>
        <begin position="15"/>
        <end position="42"/>
    </location>
</feature>
<dbReference type="SUPFAM" id="SSF82607">
    <property type="entry name" value="YbaB-like"/>
    <property type="match status" value="1"/>
</dbReference>
<comment type="caution">
    <text evidence="3">The sequence shown here is derived from an EMBL/GenBank/DDBJ whole genome shotgun (WGS) entry which is preliminary data.</text>
</comment>
<dbReference type="InterPro" id="IPR004401">
    <property type="entry name" value="YbaB/EbfC"/>
</dbReference>
<feature type="compositionally biased region" description="Low complexity" evidence="2">
    <location>
        <begin position="133"/>
        <end position="148"/>
    </location>
</feature>
<feature type="region of interest" description="Disordered" evidence="2">
    <location>
        <begin position="116"/>
        <end position="188"/>
    </location>
</feature>
<dbReference type="Pfam" id="PF01391">
    <property type="entry name" value="Collagen"/>
    <property type="match status" value="1"/>
</dbReference>
<evidence type="ECO:0000256" key="2">
    <source>
        <dbReference type="SAM" id="MobiDB-lite"/>
    </source>
</evidence>
<evidence type="ECO:0000256" key="1">
    <source>
        <dbReference type="SAM" id="Coils"/>
    </source>
</evidence>
<dbReference type="Gene3D" id="3.30.1310.10">
    <property type="entry name" value="Nucleoid-associated protein YbaB-like domain"/>
    <property type="match status" value="1"/>
</dbReference>
<feature type="compositionally biased region" description="Low complexity" evidence="2">
    <location>
        <begin position="154"/>
        <end position="170"/>
    </location>
</feature>
<dbReference type="InterPro" id="IPR008160">
    <property type="entry name" value="Collagen"/>
</dbReference>
<accession>A0AAE3GKM2</accession>
<dbReference type="Proteomes" id="UP001206128">
    <property type="component" value="Unassembled WGS sequence"/>
</dbReference>
<keyword evidence="1" id="KW-0175">Coiled coil</keyword>
<sequence>MQPGRHDGLNPDAIVRHLQEQADDLMRRSQQMQEEIAQASATVTSQDGAVTVTVAPNGAVQNIAFSPRATGLSHVALGQVVMSTLRTAQQQVANKIATAIEPQLGGTEAMDFLRSFMPSPDEQQPGQPGPAGQPGQPGQPGQFGQPGQPGQPGRPGQAGQPGWQSNTARRPAPRPGDDDDEGFGSVLH</sequence>
<dbReference type="EMBL" id="JAMTCK010000023">
    <property type="protein sequence ID" value="MCP2170012.1"/>
    <property type="molecule type" value="Genomic_DNA"/>
</dbReference>